<dbReference type="EMBL" id="BK016021">
    <property type="protein sequence ID" value="DAF90112.1"/>
    <property type="molecule type" value="Genomic_DNA"/>
</dbReference>
<protein>
    <submittedName>
        <fullName evidence="1">Uncharacterized protein</fullName>
    </submittedName>
</protein>
<accession>A0A8S5U6K2</accession>
<proteinExistence type="predicted"/>
<sequence length="61" mass="7432">MKKGHRRMSAYGEREHGGRYILDDYTWSRNHTKAETIRRWKRNLKKKDRAANARLSRESEE</sequence>
<evidence type="ECO:0000313" key="1">
    <source>
        <dbReference type="EMBL" id="DAF90112.1"/>
    </source>
</evidence>
<reference evidence="1" key="1">
    <citation type="journal article" date="2021" name="Proc. Natl. Acad. Sci. U.S.A.">
        <title>A Catalog of Tens of Thousands of Viruses from Human Metagenomes Reveals Hidden Associations with Chronic Diseases.</title>
        <authorList>
            <person name="Tisza M.J."/>
            <person name="Buck C.B."/>
        </authorList>
    </citation>
    <scope>NUCLEOTIDE SEQUENCE</scope>
    <source>
        <strain evidence="1">Ctu061</strain>
    </source>
</reference>
<name>A0A8S5U6K2_9CAUD</name>
<organism evidence="1">
    <name type="scientific">Siphoviridae sp. ctu061</name>
    <dbReference type="NCBI Taxonomy" id="2825710"/>
    <lineage>
        <taxon>Viruses</taxon>
        <taxon>Duplodnaviria</taxon>
        <taxon>Heunggongvirae</taxon>
        <taxon>Uroviricota</taxon>
        <taxon>Caudoviricetes</taxon>
    </lineage>
</organism>